<reference evidence="1" key="2">
    <citation type="submission" date="2020-06" db="EMBL/GenBank/DDBJ databases">
        <authorList>
            <person name="Sheffer M."/>
        </authorList>
    </citation>
    <scope>NUCLEOTIDE SEQUENCE</scope>
</reference>
<organism evidence="1 2">
    <name type="scientific">Argiope bruennichi</name>
    <name type="common">Wasp spider</name>
    <name type="synonym">Aranea bruennichi</name>
    <dbReference type="NCBI Taxonomy" id="94029"/>
    <lineage>
        <taxon>Eukaryota</taxon>
        <taxon>Metazoa</taxon>
        <taxon>Ecdysozoa</taxon>
        <taxon>Arthropoda</taxon>
        <taxon>Chelicerata</taxon>
        <taxon>Arachnida</taxon>
        <taxon>Araneae</taxon>
        <taxon>Araneomorphae</taxon>
        <taxon>Entelegynae</taxon>
        <taxon>Araneoidea</taxon>
        <taxon>Araneidae</taxon>
        <taxon>Argiope</taxon>
    </lineage>
</organism>
<comment type="caution">
    <text evidence="1">The sequence shown here is derived from an EMBL/GenBank/DDBJ whole genome shotgun (WGS) entry which is preliminary data.</text>
</comment>
<name>A0A8T0FG01_ARGBR</name>
<dbReference type="Proteomes" id="UP000807504">
    <property type="component" value="Unassembled WGS sequence"/>
</dbReference>
<reference evidence="1" key="1">
    <citation type="journal article" date="2020" name="bioRxiv">
        <title>Chromosome-level reference genome of the European wasp spider Argiope bruennichi: a resource for studies on range expansion and evolutionary adaptation.</title>
        <authorList>
            <person name="Sheffer M.M."/>
            <person name="Hoppe A."/>
            <person name="Krehenwinkel H."/>
            <person name="Uhl G."/>
            <person name="Kuss A.W."/>
            <person name="Jensen L."/>
            <person name="Jensen C."/>
            <person name="Gillespie R.G."/>
            <person name="Hoff K.J."/>
            <person name="Prost S."/>
        </authorList>
    </citation>
    <scope>NUCLEOTIDE SEQUENCE</scope>
</reference>
<keyword evidence="2" id="KW-1185">Reference proteome</keyword>
<sequence>MATKKPEMLDILDAECQELYKYKELLEGLYYTCGATELAVEHLSRPCNPTGIDYNSVNAQMKNLKDILDKHMQMVRLIFINVQKGEERLQKLRNADDPELVKEVNRLRDIILDFCRELRSLIKQGASICRKFHIACKIVLEYIIKSYCEPQ</sequence>
<protein>
    <submittedName>
        <fullName evidence="1">Uncharacterized protein</fullName>
    </submittedName>
</protein>
<gene>
    <name evidence="1" type="ORF">HNY73_007276</name>
</gene>
<evidence type="ECO:0000313" key="2">
    <source>
        <dbReference type="Proteomes" id="UP000807504"/>
    </source>
</evidence>
<dbReference type="EMBL" id="JABXBU010000012">
    <property type="protein sequence ID" value="KAF8789335.1"/>
    <property type="molecule type" value="Genomic_DNA"/>
</dbReference>
<proteinExistence type="predicted"/>
<dbReference type="AlphaFoldDB" id="A0A8T0FG01"/>
<accession>A0A8T0FG01</accession>
<evidence type="ECO:0000313" key="1">
    <source>
        <dbReference type="EMBL" id="KAF8789335.1"/>
    </source>
</evidence>